<evidence type="ECO:0000313" key="4">
    <source>
        <dbReference type="Proteomes" id="UP001501231"/>
    </source>
</evidence>
<feature type="compositionally biased region" description="Pro residues" evidence="2">
    <location>
        <begin position="282"/>
        <end position="292"/>
    </location>
</feature>
<evidence type="ECO:0008006" key="5">
    <source>
        <dbReference type="Google" id="ProtNLM"/>
    </source>
</evidence>
<dbReference type="EMBL" id="BAAARW010000016">
    <property type="protein sequence ID" value="GAA2426427.1"/>
    <property type="molecule type" value="Genomic_DNA"/>
</dbReference>
<feature type="repeat" description="TPR" evidence="1">
    <location>
        <begin position="109"/>
        <end position="142"/>
    </location>
</feature>
<name>A0ABN3JBK4_9ACTN</name>
<sequence length="310" mass="34820">MTTGDLLKKYAWEAEDRKSGDLEGSFTEIRARYEEALRDGPDKATAATGLAVLTAAKLLAYVRNDLGERWWDHEEPPLPLNDDQVTARSLAEDVVQAARRALELDPSDNLAAFTLGLTLEHLGDRDGAVEALLTALRLDPADHVVEEWLPQLGHRPPERPATPVPCRHSHAFFLLRHAQMVNNSGDRAEWSWPLDDAADVRRIVDGWIGEFPWDVVFEQEEDDDPDYWDPESPDFDPTPDHDLSVEIHIPGEPTAVRDVNQGLRRTPDDEVDMDWQVVPLPQSLPNPLPPGRPIRTGGVTYFSGENQRDL</sequence>
<evidence type="ECO:0000313" key="3">
    <source>
        <dbReference type="EMBL" id="GAA2426427.1"/>
    </source>
</evidence>
<evidence type="ECO:0000256" key="1">
    <source>
        <dbReference type="PROSITE-ProRule" id="PRU00339"/>
    </source>
</evidence>
<dbReference type="InterPro" id="IPR019734">
    <property type="entry name" value="TPR_rpt"/>
</dbReference>
<protein>
    <recommendedName>
        <fullName evidence="5">Tetratricopeptide repeat protein</fullName>
    </recommendedName>
</protein>
<accession>A0ABN3JBK4</accession>
<dbReference type="Proteomes" id="UP001501231">
    <property type="component" value="Unassembled WGS sequence"/>
</dbReference>
<dbReference type="InterPro" id="IPR011990">
    <property type="entry name" value="TPR-like_helical_dom_sf"/>
</dbReference>
<proteinExistence type="predicted"/>
<feature type="region of interest" description="Disordered" evidence="2">
    <location>
        <begin position="280"/>
        <end position="310"/>
    </location>
</feature>
<organism evidence="3 4">
    <name type="scientific">Actinomadura vinacea</name>
    <dbReference type="NCBI Taxonomy" id="115336"/>
    <lineage>
        <taxon>Bacteria</taxon>
        <taxon>Bacillati</taxon>
        <taxon>Actinomycetota</taxon>
        <taxon>Actinomycetes</taxon>
        <taxon>Streptosporangiales</taxon>
        <taxon>Thermomonosporaceae</taxon>
        <taxon>Actinomadura</taxon>
    </lineage>
</organism>
<keyword evidence="4" id="KW-1185">Reference proteome</keyword>
<dbReference type="PROSITE" id="PS50005">
    <property type="entry name" value="TPR"/>
    <property type="match status" value="1"/>
</dbReference>
<dbReference type="Gene3D" id="1.25.40.10">
    <property type="entry name" value="Tetratricopeptide repeat domain"/>
    <property type="match status" value="1"/>
</dbReference>
<keyword evidence="1" id="KW-0802">TPR repeat</keyword>
<gene>
    <name evidence="3" type="ORF">GCM10010191_43700</name>
</gene>
<reference evidence="3 4" key="1">
    <citation type="journal article" date="2019" name="Int. J. Syst. Evol. Microbiol.">
        <title>The Global Catalogue of Microorganisms (GCM) 10K type strain sequencing project: providing services to taxonomists for standard genome sequencing and annotation.</title>
        <authorList>
            <consortium name="The Broad Institute Genomics Platform"/>
            <consortium name="The Broad Institute Genome Sequencing Center for Infectious Disease"/>
            <person name="Wu L."/>
            <person name="Ma J."/>
        </authorList>
    </citation>
    <scope>NUCLEOTIDE SEQUENCE [LARGE SCALE GENOMIC DNA]</scope>
    <source>
        <strain evidence="3 4">JCM 3325</strain>
    </source>
</reference>
<dbReference type="SUPFAM" id="SSF48452">
    <property type="entry name" value="TPR-like"/>
    <property type="match status" value="1"/>
</dbReference>
<comment type="caution">
    <text evidence="3">The sequence shown here is derived from an EMBL/GenBank/DDBJ whole genome shotgun (WGS) entry which is preliminary data.</text>
</comment>
<evidence type="ECO:0000256" key="2">
    <source>
        <dbReference type="SAM" id="MobiDB-lite"/>
    </source>
</evidence>
<dbReference type="RefSeq" id="WP_344591157.1">
    <property type="nucleotide sequence ID" value="NZ_BAAARW010000016.1"/>
</dbReference>